<accession>A0ABV4Y2P4</accession>
<dbReference type="PANTHER" id="PTHR43102">
    <property type="entry name" value="SLR1143 PROTEIN"/>
    <property type="match status" value="1"/>
</dbReference>
<evidence type="ECO:0000313" key="2">
    <source>
        <dbReference type="EMBL" id="MFB2898269.1"/>
    </source>
</evidence>
<dbReference type="InterPro" id="IPR003018">
    <property type="entry name" value="GAF"/>
</dbReference>
<organism evidence="2 3">
    <name type="scientific">Floridaenema flaviceps BLCC-F50</name>
    <dbReference type="NCBI Taxonomy" id="3153642"/>
    <lineage>
        <taxon>Bacteria</taxon>
        <taxon>Bacillati</taxon>
        <taxon>Cyanobacteriota</taxon>
        <taxon>Cyanophyceae</taxon>
        <taxon>Oscillatoriophycideae</taxon>
        <taxon>Aerosakkonematales</taxon>
        <taxon>Aerosakkonemataceae</taxon>
        <taxon>Floridanema</taxon>
        <taxon>Floridanema flaviceps</taxon>
    </lineage>
</organism>
<dbReference type="SUPFAM" id="SSF55781">
    <property type="entry name" value="GAF domain-like"/>
    <property type="match status" value="1"/>
</dbReference>
<dbReference type="Pfam" id="PF01590">
    <property type="entry name" value="GAF"/>
    <property type="match status" value="1"/>
</dbReference>
<evidence type="ECO:0000259" key="1">
    <source>
        <dbReference type="SMART" id="SM00065"/>
    </source>
</evidence>
<gene>
    <name evidence="2" type="ORF">ACE1CI_35580</name>
</gene>
<sequence>MCSSSSNQYEADRLEALYQYDILDTAPEPVFEELVSLASLIFQTPIALLSLIDEQRQWFKARVGTMPAQLPREMALCTCTIEPDQVLVVSDTLADDRFFQHPLVTVKPNIRFFASAPMLNPKGLAIGALCVMDYQPRNIASWQIEALKLLSYQAMRQIELRVHLLTMSQAILNCSNVLML</sequence>
<protein>
    <submittedName>
        <fullName evidence="2">GAF domain-containing protein</fullName>
    </submittedName>
</protein>
<comment type="caution">
    <text evidence="2">The sequence shown here is derived from an EMBL/GenBank/DDBJ whole genome shotgun (WGS) entry which is preliminary data.</text>
</comment>
<proteinExistence type="predicted"/>
<dbReference type="PANTHER" id="PTHR43102:SF2">
    <property type="entry name" value="GAF DOMAIN-CONTAINING PROTEIN"/>
    <property type="match status" value="1"/>
</dbReference>
<dbReference type="InterPro" id="IPR029016">
    <property type="entry name" value="GAF-like_dom_sf"/>
</dbReference>
<dbReference type="Gene3D" id="3.30.450.40">
    <property type="match status" value="1"/>
</dbReference>
<dbReference type="Proteomes" id="UP001576784">
    <property type="component" value="Unassembled WGS sequence"/>
</dbReference>
<evidence type="ECO:0000313" key="3">
    <source>
        <dbReference type="Proteomes" id="UP001576784"/>
    </source>
</evidence>
<reference evidence="2 3" key="1">
    <citation type="submission" date="2024-09" db="EMBL/GenBank/DDBJ databases">
        <title>Floridaenema gen nov. (Aerosakkonemataceae, Aerosakkonematales ord. nov., Cyanobacteria) from benthic tropical and subtropical fresh waters, with the description of four new species.</title>
        <authorList>
            <person name="Moretto J.A."/>
            <person name="Berthold D.E."/>
            <person name="Lefler F.W."/>
            <person name="Huang I.-S."/>
            <person name="Laughinghouse H. IV."/>
        </authorList>
    </citation>
    <scope>NUCLEOTIDE SEQUENCE [LARGE SCALE GENOMIC DNA]</scope>
    <source>
        <strain evidence="2 3">BLCC-F50</strain>
    </source>
</reference>
<keyword evidence="3" id="KW-1185">Reference proteome</keyword>
<dbReference type="SMART" id="SM00065">
    <property type="entry name" value="GAF"/>
    <property type="match status" value="1"/>
</dbReference>
<feature type="domain" description="GAF" evidence="1">
    <location>
        <begin position="26"/>
        <end position="168"/>
    </location>
</feature>
<name>A0ABV4Y2P4_9CYAN</name>
<dbReference type="EMBL" id="JBHFNR010000284">
    <property type="protein sequence ID" value="MFB2898269.1"/>
    <property type="molecule type" value="Genomic_DNA"/>
</dbReference>
<dbReference type="RefSeq" id="WP_413267870.1">
    <property type="nucleotide sequence ID" value="NZ_JBHFNR010000284.1"/>
</dbReference>